<gene>
    <name evidence="2" type="ORF">WOLCODRAFT_20301</name>
</gene>
<reference evidence="2 3" key="1">
    <citation type="journal article" date="2012" name="Science">
        <title>The Paleozoic origin of enzymatic lignin decomposition reconstructed from 31 fungal genomes.</title>
        <authorList>
            <person name="Floudas D."/>
            <person name="Binder M."/>
            <person name="Riley R."/>
            <person name="Barry K."/>
            <person name="Blanchette R.A."/>
            <person name="Henrissat B."/>
            <person name="Martinez A.T."/>
            <person name="Otillar R."/>
            <person name="Spatafora J.W."/>
            <person name="Yadav J.S."/>
            <person name="Aerts A."/>
            <person name="Benoit I."/>
            <person name="Boyd A."/>
            <person name="Carlson A."/>
            <person name="Copeland A."/>
            <person name="Coutinho P.M."/>
            <person name="de Vries R.P."/>
            <person name="Ferreira P."/>
            <person name="Findley K."/>
            <person name="Foster B."/>
            <person name="Gaskell J."/>
            <person name="Glotzer D."/>
            <person name="Gorecki P."/>
            <person name="Heitman J."/>
            <person name="Hesse C."/>
            <person name="Hori C."/>
            <person name="Igarashi K."/>
            <person name="Jurgens J.A."/>
            <person name="Kallen N."/>
            <person name="Kersten P."/>
            <person name="Kohler A."/>
            <person name="Kuees U."/>
            <person name="Kumar T.K.A."/>
            <person name="Kuo A."/>
            <person name="LaButti K."/>
            <person name="Larrondo L.F."/>
            <person name="Lindquist E."/>
            <person name="Ling A."/>
            <person name="Lombard V."/>
            <person name="Lucas S."/>
            <person name="Lundell T."/>
            <person name="Martin R."/>
            <person name="McLaughlin D.J."/>
            <person name="Morgenstern I."/>
            <person name="Morin E."/>
            <person name="Murat C."/>
            <person name="Nagy L.G."/>
            <person name="Nolan M."/>
            <person name="Ohm R.A."/>
            <person name="Patyshakuliyeva A."/>
            <person name="Rokas A."/>
            <person name="Ruiz-Duenas F.J."/>
            <person name="Sabat G."/>
            <person name="Salamov A."/>
            <person name="Samejima M."/>
            <person name="Schmutz J."/>
            <person name="Slot J.C."/>
            <person name="St John F."/>
            <person name="Stenlid J."/>
            <person name="Sun H."/>
            <person name="Sun S."/>
            <person name="Syed K."/>
            <person name="Tsang A."/>
            <person name="Wiebenga A."/>
            <person name="Young D."/>
            <person name="Pisabarro A."/>
            <person name="Eastwood D.C."/>
            <person name="Martin F."/>
            <person name="Cullen D."/>
            <person name="Grigoriev I.V."/>
            <person name="Hibbett D.S."/>
        </authorList>
    </citation>
    <scope>NUCLEOTIDE SEQUENCE [LARGE SCALE GENOMIC DNA]</scope>
    <source>
        <strain evidence="2 3">MD-104</strain>
    </source>
</reference>
<organism evidence="2 3">
    <name type="scientific">Wolfiporia cocos (strain MD-104)</name>
    <name type="common">Brown rot fungus</name>
    <dbReference type="NCBI Taxonomy" id="742152"/>
    <lineage>
        <taxon>Eukaryota</taxon>
        <taxon>Fungi</taxon>
        <taxon>Dikarya</taxon>
        <taxon>Basidiomycota</taxon>
        <taxon>Agaricomycotina</taxon>
        <taxon>Agaricomycetes</taxon>
        <taxon>Polyporales</taxon>
        <taxon>Phaeolaceae</taxon>
        <taxon>Wolfiporia</taxon>
    </lineage>
</organism>
<keyword evidence="3" id="KW-1185">Reference proteome</keyword>
<evidence type="ECO:0000256" key="1">
    <source>
        <dbReference type="SAM" id="MobiDB-lite"/>
    </source>
</evidence>
<dbReference type="Proteomes" id="UP000218811">
    <property type="component" value="Unassembled WGS sequence"/>
</dbReference>
<protein>
    <submittedName>
        <fullName evidence="2">Uncharacterized protein</fullName>
    </submittedName>
</protein>
<dbReference type="AlphaFoldDB" id="A0A2H3JED0"/>
<accession>A0A2H3JED0</accession>
<evidence type="ECO:0000313" key="3">
    <source>
        <dbReference type="Proteomes" id="UP000218811"/>
    </source>
</evidence>
<proteinExistence type="predicted"/>
<evidence type="ECO:0000313" key="2">
    <source>
        <dbReference type="EMBL" id="PCH36038.1"/>
    </source>
</evidence>
<dbReference type="EMBL" id="KB467865">
    <property type="protein sequence ID" value="PCH36038.1"/>
    <property type="molecule type" value="Genomic_DNA"/>
</dbReference>
<name>A0A2H3JED0_WOLCO</name>
<feature type="region of interest" description="Disordered" evidence="1">
    <location>
        <begin position="133"/>
        <end position="171"/>
    </location>
</feature>
<sequence length="201" mass="22526">MSTKSPSPNVLTGWLPHNQLKDAKRLQDATLKEITDHHEIIPSGTLSVLYDEWQSHQKSAVLLESLNGVAKFRNSSQIFELKKNARELNKGAKVLRRICGLMQTASQEARRRQLADILERKIRSREGLPSLTEDDISTLLGSDSSEDTFSKISENSPSDHGLQGSDTYGIDPNEEKARIAALGLRPQADIFRDPDEFIFSR</sequence>